<name>A0A507AS23_9PEZI</name>
<accession>A0A507AS23</accession>
<dbReference type="SUPFAM" id="SSF48403">
    <property type="entry name" value="Ankyrin repeat"/>
    <property type="match status" value="1"/>
</dbReference>
<dbReference type="InterPro" id="IPR027417">
    <property type="entry name" value="P-loop_NTPase"/>
</dbReference>
<comment type="caution">
    <text evidence="5">The sequence shown here is derived from an EMBL/GenBank/DDBJ whole genome shotgun (WGS) entry which is preliminary data.</text>
</comment>
<dbReference type="Pfam" id="PF12796">
    <property type="entry name" value="Ank_2"/>
    <property type="match status" value="2"/>
</dbReference>
<dbReference type="Pfam" id="PF22939">
    <property type="entry name" value="WHD_GPIID"/>
    <property type="match status" value="1"/>
</dbReference>
<evidence type="ECO:0000256" key="2">
    <source>
        <dbReference type="PROSITE-ProRule" id="PRU00023"/>
    </source>
</evidence>
<evidence type="ECO:0000259" key="4">
    <source>
        <dbReference type="Pfam" id="PF24883"/>
    </source>
</evidence>
<dbReference type="Proteomes" id="UP000319257">
    <property type="component" value="Unassembled WGS sequence"/>
</dbReference>
<feature type="repeat" description="ANK" evidence="2">
    <location>
        <begin position="767"/>
        <end position="799"/>
    </location>
</feature>
<evidence type="ECO:0000259" key="3">
    <source>
        <dbReference type="Pfam" id="PF22939"/>
    </source>
</evidence>
<dbReference type="PRINTS" id="PR01415">
    <property type="entry name" value="ANKYRIN"/>
</dbReference>
<dbReference type="InParanoid" id="A0A507AS23"/>
<feature type="repeat" description="ANK" evidence="2">
    <location>
        <begin position="833"/>
        <end position="865"/>
    </location>
</feature>
<keyword evidence="1" id="KW-0677">Repeat</keyword>
<protein>
    <submittedName>
        <fullName evidence="5">Uncharacterized protein</fullName>
    </submittedName>
</protein>
<dbReference type="SUPFAM" id="SSF52540">
    <property type="entry name" value="P-loop containing nucleoside triphosphate hydrolases"/>
    <property type="match status" value="1"/>
</dbReference>
<dbReference type="Pfam" id="PF13606">
    <property type="entry name" value="Ank_3"/>
    <property type="match status" value="1"/>
</dbReference>
<feature type="repeat" description="ANK" evidence="2">
    <location>
        <begin position="734"/>
        <end position="766"/>
    </location>
</feature>
<feature type="repeat" description="ANK" evidence="2">
    <location>
        <begin position="866"/>
        <end position="898"/>
    </location>
</feature>
<evidence type="ECO:0000313" key="5">
    <source>
        <dbReference type="EMBL" id="TPX07668.1"/>
    </source>
</evidence>
<dbReference type="RefSeq" id="XP_030989379.1">
    <property type="nucleotide sequence ID" value="XM_031133309.1"/>
</dbReference>
<dbReference type="PROSITE" id="PS50297">
    <property type="entry name" value="ANK_REP_REGION"/>
    <property type="match status" value="6"/>
</dbReference>
<dbReference type="STRING" id="1093900.A0A507AS23"/>
<keyword evidence="2" id="KW-0040">ANK repeat</keyword>
<feature type="domain" description="GPI inositol-deacylase winged helix" evidence="3">
    <location>
        <begin position="518"/>
        <end position="595"/>
    </location>
</feature>
<organism evidence="5 6">
    <name type="scientific">Thyridium curvatum</name>
    <dbReference type="NCBI Taxonomy" id="1093900"/>
    <lineage>
        <taxon>Eukaryota</taxon>
        <taxon>Fungi</taxon>
        <taxon>Dikarya</taxon>
        <taxon>Ascomycota</taxon>
        <taxon>Pezizomycotina</taxon>
        <taxon>Sordariomycetes</taxon>
        <taxon>Sordariomycetidae</taxon>
        <taxon>Thyridiales</taxon>
        <taxon>Thyridiaceae</taxon>
        <taxon>Thyridium</taxon>
    </lineage>
</organism>
<dbReference type="InterPro" id="IPR036770">
    <property type="entry name" value="Ankyrin_rpt-contain_sf"/>
</dbReference>
<proteinExistence type="predicted"/>
<dbReference type="Pfam" id="PF24883">
    <property type="entry name" value="NPHP3_N"/>
    <property type="match status" value="1"/>
</dbReference>
<dbReference type="InterPro" id="IPR002110">
    <property type="entry name" value="Ankyrin_rpt"/>
</dbReference>
<evidence type="ECO:0000313" key="6">
    <source>
        <dbReference type="Proteomes" id="UP000319257"/>
    </source>
</evidence>
<evidence type="ECO:0000256" key="1">
    <source>
        <dbReference type="ARBA" id="ARBA00022737"/>
    </source>
</evidence>
<feature type="domain" description="Nephrocystin 3-like N-terminal" evidence="4">
    <location>
        <begin position="235"/>
        <end position="400"/>
    </location>
</feature>
<dbReference type="InterPro" id="IPR054471">
    <property type="entry name" value="GPIID_WHD"/>
</dbReference>
<sequence length="973" mass="108611">MDPLSITASVIAIIQLSSEVVGFIGSAAGASKTRRLLREEIQACDKILQDIKDEADDSEEGKAWSEKIRVLEYPDGPLSRLSIALRLVKAKLEPKDGQKKVLTALKWPFEEKEVQKIIDAIEREKKLLLLALENNHRKLVQSIQRSAKDHQKQLLELIEAVKDGSKKSQDSLAKLGDEITQVVVSQDDLKDGIDRLRLHDDHREATEAYQEILEWLTPVDYAAQHSDFINRQQQGTGGWLIDSEEYRTWVQTPKTTLFCPGIPGAGKTILTAITIDDLFERFQGSEDTAIAYVYCNFRQQNEQTVDNMLASLLKQLSEKRASPPASLTALYEQHKAKHTRPSFDEISKTLQVVTAIYSRVFVVINTLDKTSVVDGCQTRLLTELFKVQASSEANVFVTSRHIPNITSEFNKRAGCTSLEIHAREEDMRRYLDSHIDRLPSFARNNSLLQEEILSKIVQSVQGMFLLAQLYLKSLGGKRSPKAVRTALANLPSGSGAKAYDFAYQDAMARIDGQLEDQTVLAKQVLAWITLAKRPLTPLELQNALAVEFGTSELDTENLPQIEDMISVCAGLVTIDEESRIIRLVHYTTQEYFERPGTQQRWFPDAQAEITTVCVTYLSYNAFESGFCKSDDAFEKRLLLNPFYDYAAHHWGSHAREAATLPEGVMEFLTDVAKVEASSQTLLASSMRQWGPSYKYSQRVPQQVVGLHLAAYFGVQEAGHILLQASKNVDVCDSYSRTPLSWAADSGHEAVVRLLLDRGAEIEAKDSDGRTPLLWAADSRDEAVIQLLLDRGADIEAKDIDGWTPLLWAADSGDEAVIRLLLNRGADIEAKDSISWTPLLQATNNRNKAVMQLLLDRGADIEAKDSDGWTPLWQAAYRRHEAVMQLLLDRGADVEAKDSDGWTPLLWAASRGHEAVVQLLLDRGADIEAKDSCGRTLLQLAVFNGHDIAEEILVSRGACIEDFYGLRGLFSASI</sequence>
<dbReference type="PROSITE" id="PS50088">
    <property type="entry name" value="ANK_REPEAT"/>
    <property type="match status" value="6"/>
</dbReference>
<dbReference type="PANTHER" id="PTHR10039">
    <property type="entry name" value="AMELOGENIN"/>
    <property type="match status" value="1"/>
</dbReference>
<dbReference type="InterPro" id="IPR056884">
    <property type="entry name" value="NPHP3-like_N"/>
</dbReference>
<dbReference type="OrthoDB" id="1577640at2759"/>
<dbReference type="Gene3D" id="3.40.50.300">
    <property type="entry name" value="P-loop containing nucleotide triphosphate hydrolases"/>
    <property type="match status" value="1"/>
</dbReference>
<gene>
    <name evidence="5" type="ORF">E0L32_010666</name>
</gene>
<keyword evidence="6" id="KW-1185">Reference proteome</keyword>
<dbReference type="Gene3D" id="1.25.40.20">
    <property type="entry name" value="Ankyrin repeat-containing domain"/>
    <property type="match status" value="4"/>
</dbReference>
<reference evidence="5 6" key="1">
    <citation type="submission" date="2019-06" db="EMBL/GenBank/DDBJ databases">
        <title>Draft genome sequence of the filamentous fungus Phialemoniopsis curvata isolated from diesel fuel.</title>
        <authorList>
            <person name="Varaljay V.A."/>
            <person name="Lyon W.J."/>
            <person name="Crouch A.L."/>
            <person name="Drake C.E."/>
            <person name="Hollomon J.M."/>
            <person name="Nadeau L.J."/>
            <person name="Nunn H.S."/>
            <person name="Stevenson B.S."/>
            <person name="Bojanowski C.L."/>
            <person name="Crookes-Goodson W.J."/>
        </authorList>
    </citation>
    <scope>NUCLEOTIDE SEQUENCE [LARGE SCALE GENOMIC DNA]</scope>
    <source>
        <strain evidence="5 6">D216</strain>
    </source>
</reference>
<dbReference type="AlphaFoldDB" id="A0A507AS23"/>
<dbReference type="PANTHER" id="PTHR10039:SF15">
    <property type="entry name" value="NACHT DOMAIN-CONTAINING PROTEIN"/>
    <property type="match status" value="1"/>
</dbReference>
<dbReference type="SMART" id="SM00248">
    <property type="entry name" value="ANK"/>
    <property type="match status" value="8"/>
</dbReference>
<feature type="repeat" description="ANK" evidence="2">
    <location>
        <begin position="800"/>
        <end position="832"/>
    </location>
</feature>
<feature type="repeat" description="ANK" evidence="2">
    <location>
        <begin position="899"/>
        <end position="931"/>
    </location>
</feature>
<dbReference type="EMBL" id="SKBQ01000088">
    <property type="protein sequence ID" value="TPX07668.1"/>
    <property type="molecule type" value="Genomic_DNA"/>
</dbReference>
<dbReference type="GeneID" id="41978113"/>
<dbReference type="Pfam" id="PF13637">
    <property type="entry name" value="Ank_4"/>
    <property type="match status" value="1"/>
</dbReference>